<sequence length="1034" mass="108033">MGKKKQALLLDARSWRGLVESPAALQPLLQTRPIDVLRQLQIGLSPGGALACEPLSLRLAVLSLLEQHAVVLCADAPQDAVRGVYEAVRDRTAQPALDGPEGTARAQLAALQTLTRLLVACEMQQRDARLVKVHVELLFRILERTGPYAAASPELCRCAAACLRRMEEEAPTLLLSGAKQLLDLARAETSRAAEAYAMLAARVLSHGAARCLDARLPAEESSNSAAAPAAHPAAQQHEVHQRPQHPRPAPVPEGRELSSDEVDRAFSVLSSIDVGALSMGAGGSTLSMTIPGTAAHTVSPAGTLEAAATAFASVASGRTRSHGASSNSQRSEHDGCCSPDAPDSPRGVASLAASTAASTLMCSSSGGGPVAPPSLLPAPSIASNGSSHLDGSAALPLLVTDLQKAAVELMAAVERMSVEGVACLVAALPPILRLAELAPAQLQDALDSWLYSGRTLLLQAVLKLHPQLPPGFEDWKQRLSDTLLLMVNGPHPAEQRIIAITWALVQHHAQMHSQQPSLFAGAWRQLLPRGDDPAQLLSLKIKALSACLAVGIGRAEQICPLIFAWDGFWQAAPTDQQQRLASYALRMLGSAAVSYAALPREAVERCRRCAAMSETVSGFKAASRPAATPHFVKACLFSACLQLLATRPQYLPAVEGFLGICGSGSCRGLQADLLNAIDALFSAAASAGQFASLAPPPRGGLAIARHRSVGGRLQGSPAEDSSGSPRSGGSGSGLGAVLRRMKTSLSLRFASPGQTPEVSPAERCQSLQVAAEQGLGSGPLPSIAEGPTPLGAPVPQPPVPLASWDEAEAWLWDARTWTDLGAAMLQHDPLAYRPLLLRLSQSGTSVLPMGALRLLAAYASQYQGDCPGHQLSSKEAGQCVLAICQAAAMTHLLIGPAGSTAQHAQHAQQQQQHSAGAHGSGGKAGWYAGRGRSAARAAPSDDHSVRGASPCSTTTGGSCTPQWTQQQEAIALAMQAVLSALTSHFPVDSVRRRAQSFLDLLNNPSAWGLKVRVGTMASMLGSFFHEAINATSYL</sequence>
<dbReference type="InterPro" id="IPR038741">
    <property type="entry name" value="AP5B1"/>
</dbReference>
<reference evidence="2" key="1">
    <citation type="submission" date="2020-11" db="EMBL/GenBank/DDBJ databases">
        <title>Chlorella ohadii genome sequencing and assembly.</title>
        <authorList>
            <person name="Murik O."/>
            <person name="Treves H."/>
            <person name="Kedem I."/>
            <person name="Shotland Y."/>
            <person name="Kaplan A."/>
        </authorList>
    </citation>
    <scope>NUCLEOTIDE SEQUENCE</scope>
    <source>
        <strain evidence="2">1</strain>
    </source>
</reference>
<feature type="region of interest" description="Disordered" evidence="1">
    <location>
        <begin position="317"/>
        <end position="350"/>
    </location>
</feature>
<dbReference type="EMBL" id="JADXDR010000021">
    <property type="protein sequence ID" value="KAI7845126.1"/>
    <property type="molecule type" value="Genomic_DNA"/>
</dbReference>
<feature type="compositionally biased region" description="Low complexity" evidence="1">
    <location>
        <begin position="925"/>
        <end position="938"/>
    </location>
</feature>
<feature type="compositionally biased region" description="Low complexity" evidence="1">
    <location>
        <begin position="949"/>
        <end position="960"/>
    </location>
</feature>
<accession>A0AAD5DY07</accession>
<evidence type="ECO:0000313" key="2">
    <source>
        <dbReference type="EMBL" id="KAI7845126.1"/>
    </source>
</evidence>
<evidence type="ECO:0000313" key="3">
    <source>
        <dbReference type="Proteomes" id="UP001205105"/>
    </source>
</evidence>
<feature type="region of interest" description="Disordered" evidence="1">
    <location>
        <begin position="220"/>
        <end position="260"/>
    </location>
</feature>
<dbReference type="PANTHER" id="PTHR34033:SF1">
    <property type="entry name" value="AP-5 COMPLEX SUBUNIT BETA-1"/>
    <property type="match status" value="1"/>
</dbReference>
<name>A0AAD5DY07_9CHLO</name>
<evidence type="ECO:0008006" key="4">
    <source>
        <dbReference type="Google" id="ProtNLM"/>
    </source>
</evidence>
<keyword evidence="3" id="KW-1185">Reference proteome</keyword>
<evidence type="ECO:0000256" key="1">
    <source>
        <dbReference type="SAM" id="MobiDB-lite"/>
    </source>
</evidence>
<feature type="region of interest" description="Disordered" evidence="1">
    <location>
        <begin position="900"/>
        <end position="960"/>
    </location>
</feature>
<dbReference type="GO" id="GO:0016197">
    <property type="term" value="P:endosomal transport"/>
    <property type="evidence" value="ECO:0007669"/>
    <property type="project" value="InterPro"/>
</dbReference>
<proteinExistence type="predicted"/>
<feature type="region of interest" description="Disordered" evidence="1">
    <location>
        <begin position="710"/>
        <end position="735"/>
    </location>
</feature>
<gene>
    <name evidence="2" type="ORF">COHA_001331</name>
</gene>
<protein>
    <recommendedName>
        <fullName evidence="4">Adaptor-related protein complex 5 beta subunit</fullName>
    </recommendedName>
</protein>
<comment type="caution">
    <text evidence="2">The sequence shown here is derived from an EMBL/GenBank/DDBJ whole genome shotgun (WGS) entry which is preliminary data.</text>
</comment>
<dbReference type="AlphaFoldDB" id="A0AAD5DY07"/>
<dbReference type="Proteomes" id="UP001205105">
    <property type="component" value="Unassembled WGS sequence"/>
</dbReference>
<dbReference type="GO" id="GO:0030119">
    <property type="term" value="C:AP-type membrane coat adaptor complex"/>
    <property type="evidence" value="ECO:0007669"/>
    <property type="project" value="TreeGrafter"/>
</dbReference>
<feature type="compositionally biased region" description="Low complexity" evidence="1">
    <location>
        <begin position="220"/>
        <end position="236"/>
    </location>
</feature>
<dbReference type="PANTHER" id="PTHR34033">
    <property type="entry name" value="AP-5 COMPLEX SUBUNIT BETA-1"/>
    <property type="match status" value="1"/>
</dbReference>
<feature type="compositionally biased region" description="Low complexity" evidence="1">
    <location>
        <begin position="900"/>
        <end position="917"/>
    </location>
</feature>
<organism evidence="2 3">
    <name type="scientific">Chlorella ohadii</name>
    <dbReference type="NCBI Taxonomy" id="2649997"/>
    <lineage>
        <taxon>Eukaryota</taxon>
        <taxon>Viridiplantae</taxon>
        <taxon>Chlorophyta</taxon>
        <taxon>core chlorophytes</taxon>
        <taxon>Trebouxiophyceae</taxon>
        <taxon>Chlorellales</taxon>
        <taxon>Chlorellaceae</taxon>
        <taxon>Chlorella clade</taxon>
        <taxon>Chlorella</taxon>
    </lineage>
</organism>